<keyword evidence="3" id="KW-1003">Cell membrane</keyword>
<name>A0A2M6W9Y0_9BACT</name>
<accession>A0A2M6W9Y0</accession>
<evidence type="ECO:0008006" key="11">
    <source>
        <dbReference type="Google" id="ProtNLM"/>
    </source>
</evidence>
<comment type="caution">
    <text evidence="9">The sequence shown here is derived from an EMBL/GenBank/DDBJ whole genome shotgun (WGS) entry which is preliminary data.</text>
</comment>
<keyword evidence="4" id="KW-0997">Cell inner membrane</keyword>
<evidence type="ECO:0000256" key="7">
    <source>
        <dbReference type="ARBA" id="ARBA00023136"/>
    </source>
</evidence>
<keyword evidence="5 8" id="KW-0812">Transmembrane</keyword>
<feature type="transmembrane region" description="Helical" evidence="8">
    <location>
        <begin position="49"/>
        <end position="71"/>
    </location>
</feature>
<dbReference type="GO" id="GO:0005886">
    <property type="term" value="C:plasma membrane"/>
    <property type="evidence" value="ECO:0007669"/>
    <property type="project" value="UniProtKB-SubCell"/>
</dbReference>
<feature type="transmembrane region" description="Helical" evidence="8">
    <location>
        <begin position="91"/>
        <end position="114"/>
    </location>
</feature>
<feature type="non-terminal residue" evidence="9">
    <location>
        <position position="1"/>
    </location>
</feature>
<dbReference type="GO" id="GO:0003333">
    <property type="term" value="P:amino acid transmembrane transport"/>
    <property type="evidence" value="ECO:0007669"/>
    <property type="project" value="InterPro"/>
</dbReference>
<dbReference type="EMBL" id="PFBP01000052">
    <property type="protein sequence ID" value="PIT89564.1"/>
    <property type="molecule type" value="Genomic_DNA"/>
</dbReference>
<evidence type="ECO:0000256" key="6">
    <source>
        <dbReference type="ARBA" id="ARBA00022989"/>
    </source>
</evidence>
<evidence type="ECO:0000256" key="2">
    <source>
        <dbReference type="ARBA" id="ARBA00022448"/>
    </source>
</evidence>
<dbReference type="Pfam" id="PF03222">
    <property type="entry name" value="Trp_Tyr_perm"/>
    <property type="match status" value="1"/>
</dbReference>
<evidence type="ECO:0000256" key="8">
    <source>
        <dbReference type="SAM" id="Phobius"/>
    </source>
</evidence>
<keyword evidence="6 8" id="KW-1133">Transmembrane helix</keyword>
<evidence type="ECO:0000256" key="4">
    <source>
        <dbReference type="ARBA" id="ARBA00022519"/>
    </source>
</evidence>
<keyword evidence="2" id="KW-0813">Transport</keyword>
<protein>
    <recommendedName>
        <fullName evidence="11">Amino acid permease</fullName>
    </recommendedName>
</protein>
<dbReference type="AlphaFoldDB" id="A0A2M6W9Y0"/>
<organism evidence="9 10">
    <name type="scientific">Candidatus Kuenenbacteria bacterium CG10_big_fil_rev_8_21_14_0_10_36_11</name>
    <dbReference type="NCBI Taxonomy" id="1974618"/>
    <lineage>
        <taxon>Bacteria</taxon>
        <taxon>Candidatus Kueneniibacteriota</taxon>
    </lineage>
</organism>
<dbReference type="Proteomes" id="UP000231464">
    <property type="component" value="Unassembled WGS sequence"/>
</dbReference>
<feature type="transmembrane region" description="Helical" evidence="8">
    <location>
        <begin position="190"/>
        <end position="211"/>
    </location>
</feature>
<dbReference type="InterPro" id="IPR018227">
    <property type="entry name" value="Amino_acid_transport_2"/>
</dbReference>
<evidence type="ECO:0000313" key="9">
    <source>
        <dbReference type="EMBL" id="PIT89564.1"/>
    </source>
</evidence>
<feature type="transmembrane region" description="Helical" evidence="8">
    <location>
        <begin position="126"/>
        <end position="145"/>
    </location>
</feature>
<comment type="subcellular location">
    <subcellularLocation>
        <location evidence="1">Cell inner membrane</location>
        <topology evidence="1">Multi-pass membrane protein</topology>
    </subcellularLocation>
</comment>
<feature type="transmembrane region" description="Helical" evidence="8">
    <location>
        <begin position="151"/>
        <end position="170"/>
    </location>
</feature>
<evidence type="ECO:0000256" key="1">
    <source>
        <dbReference type="ARBA" id="ARBA00004429"/>
    </source>
</evidence>
<gene>
    <name evidence="9" type="ORF">COU23_03215</name>
</gene>
<evidence type="ECO:0000313" key="10">
    <source>
        <dbReference type="Proteomes" id="UP000231464"/>
    </source>
</evidence>
<keyword evidence="7 8" id="KW-0472">Membrane</keyword>
<evidence type="ECO:0000256" key="5">
    <source>
        <dbReference type="ARBA" id="ARBA00022692"/>
    </source>
</evidence>
<reference evidence="10" key="1">
    <citation type="submission" date="2017-09" db="EMBL/GenBank/DDBJ databases">
        <title>Depth-based differentiation of microbial function through sediment-hosted aquifers and enrichment of novel symbionts in the deep terrestrial subsurface.</title>
        <authorList>
            <person name="Probst A.J."/>
            <person name="Ladd B."/>
            <person name="Jarett J.K."/>
            <person name="Geller-Mcgrath D.E."/>
            <person name="Sieber C.M.K."/>
            <person name="Emerson J.B."/>
            <person name="Anantharaman K."/>
            <person name="Thomas B.C."/>
            <person name="Malmstrom R."/>
            <person name="Stieglmeier M."/>
            <person name="Klingl A."/>
            <person name="Woyke T."/>
            <person name="Ryan C.M."/>
            <person name="Banfield J.F."/>
        </authorList>
    </citation>
    <scope>NUCLEOTIDE SEQUENCE [LARGE SCALE GENOMIC DNA]</scope>
</reference>
<evidence type="ECO:0000256" key="3">
    <source>
        <dbReference type="ARBA" id="ARBA00022475"/>
    </source>
</evidence>
<sequence>LNFSGLTDFNLAKIFLPYGVVLFACADWVAIPEAREILIGREKLLKKALFFGSLIPAIIYLIFAWLTVSVTGSITTPIATVGLGQAMGQSIIIIINIFAFFTIFTSLLTLGLALKEMYDYDFKFKHHFAWFLTVAAPLVFYFLGLRNFIEILSLVGALGLGLEGLVYVVAYWQARKFGERQPEYILSKPFAVFASIFLPIIFLGGLIYTLFDIFLK</sequence>
<proteinExistence type="predicted"/>